<dbReference type="OMA" id="QQTNVEM"/>
<dbReference type="Pfam" id="PF00642">
    <property type="entry name" value="zf-CCCH"/>
    <property type="match status" value="1"/>
</dbReference>
<dbReference type="Pfam" id="PF14634">
    <property type="entry name" value="zf-RING_5"/>
    <property type="match status" value="1"/>
</dbReference>
<dbReference type="InterPro" id="IPR041367">
    <property type="entry name" value="Znf-CCCH_4"/>
</dbReference>
<reference evidence="9 11" key="1">
    <citation type="journal article" date="2013" name="Curr. Biol.">
        <title>Shared signatures of parasitism and phylogenomics unite Cryptomycota and microsporidia.</title>
        <authorList>
            <person name="James T.Y."/>
            <person name="Pelin A."/>
            <person name="Bonen L."/>
            <person name="Ahrendt S."/>
            <person name="Sain D."/>
            <person name="Corradi N."/>
            <person name="Stajich J.E."/>
        </authorList>
    </citation>
    <scope>NUCLEOTIDE SEQUENCE [LARGE SCALE GENOMIC DNA]</scope>
    <source>
        <strain evidence="9">CSF55</strain>
        <strain evidence="9">CSF55</strain>
    </source>
</reference>
<feature type="domain" description="C3H1-type" evidence="8">
    <location>
        <begin position="195"/>
        <end position="222"/>
    </location>
</feature>
<dbReference type="PROSITE" id="PS50089">
    <property type="entry name" value="ZF_RING_2"/>
    <property type="match status" value="1"/>
</dbReference>
<reference evidence="12" key="2">
    <citation type="journal article" date="2018" name="Nat. Microbiol.">
        <title>Leveraging single-cell genomics to expand the fungal tree of life.</title>
        <authorList>
            <person name="Ahrendt S.R."/>
            <person name="Quandt C.A."/>
            <person name="Ciobanu D."/>
            <person name="Clum A."/>
            <person name="Salamov A."/>
            <person name="Andreopoulos B."/>
            <person name="Cheng J.F."/>
            <person name="Woyke T."/>
            <person name="Pelin A."/>
            <person name="Henrissat B."/>
            <person name="Reynolds N.K."/>
            <person name="Benny G.L."/>
            <person name="Smith M.E."/>
            <person name="James T.Y."/>
            <person name="Grigoriev I.V."/>
        </authorList>
    </citation>
    <scope>NUCLEOTIDE SEQUENCE [LARGE SCALE GENOMIC DNA]</scope>
    <source>
        <strain evidence="12">CSF55</strain>
    </source>
</reference>
<dbReference type="Gene3D" id="3.30.40.10">
    <property type="entry name" value="Zinc/RING finger domain, C3HC4 (zinc finger)"/>
    <property type="match status" value="1"/>
</dbReference>
<evidence type="ECO:0000256" key="1">
    <source>
        <dbReference type="ARBA" id="ARBA00022679"/>
    </source>
</evidence>
<evidence type="ECO:0000313" key="11">
    <source>
        <dbReference type="Proteomes" id="UP000030755"/>
    </source>
</evidence>
<dbReference type="Proteomes" id="UP000281549">
    <property type="component" value="Unassembled WGS sequence"/>
</dbReference>
<keyword evidence="5 6" id="KW-0862">Zinc</keyword>
<dbReference type="InterPro" id="IPR000571">
    <property type="entry name" value="Znf_CCCH"/>
</dbReference>
<feature type="domain" description="C3H1-type" evidence="8">
    <location>
        <begin position="345"/>
        <end position="374"/>
    </location>
</feature>
<feature type="domain" description="C3H1-type" evidence="8">
    <location>
        <begin position="37"/>
        <end position="64"/>
    </location>
</feature>
<feature type="zinc finger region" description="C3H1-type" evidence="6">
    <location>
        <begin position="195"/>
        <end position="222"/>
    </location>
</feature>
<name>A0A075AMN8_ROZAC</name>
<dbReference type="OrthoDB" id="411372at2759"/>
<dbReference type="SMART" id="SM00184">
    <property type="entry name" value="RING"/>
    <property type="match status" value="1"/>
</dbReference>
<dbReference type="Proteomes" id="UP000030755">
    <property type="component" value="Unassembled WGS sequence"/>
</dbReference>
<gene>
    <name evidence="9" type="ORF">O9G_005901</name>
    <name evidence="10" type="ORF">ROZALSC1DRAFT_30143</name>
</gene>
<feature type="zinc finger region" description="C3H1-type" evidence="6">
    <location>
        <begin position="345"/>
        <end position="374"/>
    </location>
</feature>
<evidence type="ECO:0000256" key="2">
    <source>
        <dbReference type="ARBA" id="ARBA00022723"/>
    </source>
</evidence>
<keyword evidence="4 6" id="KW-0863">Zinc-finger</keyword>
<evidence type="ECO:0000259" key="7">
    <source>
        <dbReference type="PROSITE" id="PS50089"/>
    </source>
</evidence>
<feature type="domain" description="C3H1-type" evidence="8">
    <location>
        <begin position="65"/>
        <end position="92"/>
    </location>
</feature>
<dbReference type="EMBL" id="ML005553">
    <property type="protein sequence ID" value="RKP18124.1"/>
    <property type="molecule type" value="Genomic_DNA"/>
</dbReference>
<dbReference type="Pfam" id="PF14608">
    <property type="entry name" value="zf-CCCH_2"/>
    <property type="match status" value="1"/>
</dbReference>
<keyword evidence="3" id="KW-0677">Repeat</keyword>
<proteinExistence type="predicted"/>
<dbReference type="GO" id="GO:0061630">
    <property type="term" value="F:ubiquitin protein ligase activity"/>
    <property type="evidence" value="ECO:0007669"/>
    <property type="project" value="InterPro"/>
</dbReference>
<evidence type="ECO:0000259" key="8">
    <source>
        <dbReference type="PROSITE" id="PS50103"/>
    </source>
</evidence>
<sequence length="400" mass="45707">MNFGMETSEWSSVPIRKKESTKTKAKKYTSEDSVTKKFQHVQCKFFMQGGCINGKNCPFLHVVEETEPIVCKYFLKGKCKYGKHCSLSHKLPVPAQPKVLYKPEYKNLEIGDNYTHINENENLSSGRPNNSQLEDNCTNVKIYDENSEDDKSFNPWESLNESKLKLFLDAADNGVNSCSVQVDARVIKGPINVDLKNEELCPFALTGNCKYNTFCRFVHGEKCPHCNRFCLHPYNDNLKENHLKNCQFTCEGVRKDIMDEDIECGICYEKVMSKKDSRFGLLNCNHAFCLGCIRTWRSKISFDSNMEAMRSCPICRQVTHFVTPSSLWIADPLQKATVIENYKKQLSQIPCKHFNKGDGDCPFGTSCFYSHTFKDGTVDNSSYSYIINSNEEIQPKPCAK</sequence>
<dbReference type="InterPro" id="IPR001841">
    <property type="entry name" value="Znf_RING"/>
</dbReference>
<reference evidence="10" key="3">
    <citation type="submission" date="2018-08" db="EMBL/GenBank/DDBJ databases">
        <title>Leveraging single-cell genomics to expand the Fungal Tree of Life.</title>
        <authorList>
            <consortium name="DOE Joint Genome Institute"/>
            <person name="Ahrendt S.R."/>
            <person name="Quandt C.A."/>
            <person name="Ciobanu D."/>
            <person name="Clum A."/>
            <person name="Salamov A."/>
            <person name="Andreopoulos B."/>
            <person name="Cheng J.-F."/>
            <person name="Woyke T."/>
            <person name="Pelin A."/>
            <person name="Henrissat B."/>
            <person name="Reynolds N."/>
            <person name="Benny G.L."/>
            <person name="Smith M.E."/>
            <person name="James T.Y."/>
            <person name="Grigoriev I.V."/>
        </authorList>
    </citation>
    <scope>NUCLEOTIDE SEQUENCE</scope>
    <source>
        <strain evidence="10">CSF55</strain>
    </source>
</reference>
<dbReference type="CDD" id="cd16521">
    <property type="entry name" value="RING-HC_MKRN"/>
    <property type="match status" value="1"/>
</dbReference>
<feature type="zinc finger region" description="C3H1-type" evidence="6">
    <location>
        <begin position="65"/>
        <end position="92"/>
    </location>
</feature>
<dbReference type="STRING" id="988480.A0A075AMN8"/>
<organism evidence="9 11">
    <name type="scientific">Rozella allomycis (strain CSF55)</name>
    <dbReference type="NCBI Taxonomy" id="988480"/>
    <lineage>
        <taxon>Eukaryota</taxon>
        <taxon>Fungi</taxon>
        <taxon>Fungi incertae sedis</taxon>
        <taxon>Cryptomycota</taxon>
        <taxon>Cryptomycota incertae sedis</taxon>
        <taxon>Rozella</taxon>
    </lineage>
</organism>
<dbReference type="InterPro" id="IPR036855">
    <property type="entry name" value="Znf_CCCH_sf"/>
</dbReference>
<evidence type="ECO:0000256" key="5">
    <source>
        <dbReference type="ARBA" id="ARBA00022833"/>
    </source>
</evidence>
<evidence type="ECO:0000313" key="10">
    <source>
        <dbReference type="EMBL" id="RKP18124.1"/>
    </source>
</evidence>
<dbReference type="InterPro" id="IPR013083">
    <property type="entry name" value="Znf_RING/FYVE/PHD"/>
</dbReference>
<dbReference type="SMART" id="SM00356">
    <property type="entry name" value="ZnF_C3H1"/>
    <property type="match status" value="4"/>
</dbReference>
<dbReference type="PROSITE" id="PS00518">
    <property type="entry name" value="ZF_RING_1"/>
    <property type="match status" value="1"/>
</dbReference>
<evidence type="ECO:0000313" key="12">
    <source>
        <dbReference type="Proteomes" id="UP000281549"/>
    </source>
</evidence>
<feature type="zinc finger region" description="C3H1-type" evidence="6">
    <location>
        <begin position="37"/>
        <end position="64"/>
    </location>
</feature>
<dbReference type="SUPFAM" id="SSF90229">
    <property type="entry name" value="CCCH zinc finger"/>
    <property type="match status" value="2"/>
</dbReference>
<dbReference type="Gene3D" id="4.10.1000.10">
    <property type="entry name" value="Zinc finger, CCCH-type"/>
    <property type="match status" value="1"/>
</dbReference>
<dbReference type="PANTHER" id="PTHR11224">
    <property type="entry name" value="MAKORIN-RELATED"/>
    <property type="match status" value="1"/>
</dbReference>
<evidence type="ECO:0000256" key="6">
    <source>
        <dbReference type="PROSITE-ProRule" id="PRU00723"/>
    </source>
</evidence>
<dbReference type="GO" id="GO:0008270">
    <property type="term" value="F:zinc ion binding"/>
    <property type="evidence" value="ECO:0007669"/>
    <property type="project" value="UniProtKB-KW"/>
</dbReference>
<keyword evidence="1" id="KW-0808">Transferase</keyword>
<dbReference type="EMBL" id="KE561343">
    <property type="protein sequence ID" value="EPZ30939.1"/>
    <property type="molecule type" value="Genomic_DNA"/>
</dbReference>
<dbReference type="PROSITE" id="PS50103">
    <property type="entry name" value="ZF_C3H1"/>
    <property type="match status" value="4"/>
</dbReference>
<dbReference type="InterPro" id="IPR045072">
    <property type="entry name" value="MKRN-like"/>
</dbReference>
<protein>
    <submittedName>
        <fullName evidence="9">Zinc finger, RING-type domain-containing protein</fullName>
    </submittedName>
</protein>
<dbReference type="InterPro" id="IPR017907">
    <property type="entry name" value="Znf_RING_CS"/>
</dbReference>
<keyword evidence="2 6" id="KW-0479">Metal-binding</keyword>
<keyword evidence="11" id="KW-1185">Reference proteome</keyword>
<dbReference type="AlphaFoldDB" id="A0A075AMN8"/>
<evidence type="ECO:0000256" key="3">
    <source>
        <dbReference type="ARBA" id="ARBA00022737"/>
    </source>
</evidence>
<dbReference type="GO" id="GO:0000209">
    <property type="term" value="P:protein polyubiquitination"/>
    <property type="evidence" value="ECO:0007669"/>
    <property type="project" value="InterPro"/>
</dbReference>
<accession>A0A075AMN8</accession>
<evidence type="ECO:0000313" key="9">
    <source>
        <dbReference type="EMBL" id="EPZ30939.1"/>
    </source>
</evidence>
<dbReference type="Pfam" id="PF18044">
    <property type="entry name" value="zf-CCCH_4"/>
    <property type="match status" value="2"/>
</dbReference>
<dbReference type="HOGENOM" id="CLU_040815_1_0_1"/>
<dbReference type="SUPFAM" id="SSF57850">
    <property type="entry name" value="RING/U-box"/>
    <property type="match status" value="1"/>
</dbReference>
<feature type="domain" description="RING-type" evidence="7">
    <location>
        <begin position="264"/>
        <end position="316"/>
    </location>
</feature>
<dbReference type="PANTHER" id="PTHR11224:SF10">
    <property type="entry name" value="IP09428P-RELATED"/>
    <property type="match status" value="1"/>
</dbReference>
<evidence type="ECO:0000256" key="4">
    <source>
        <dbReference type="ARBA" id="ARBA00022771"/>
    </source>
</evidence>